<gene>
    <name evidence="2" type="ORF">I5776_20525</name>
</gene>
<dbReference type="EMBL" id="CP065425">
    <property type="protein sequence ID" value="QQZ09314.1"/>
    <property type="molecule type" value="Genomic_DNA"/>
</dbReference>
<sequence length="311" mass="37038">MNFKPRCVPAELQVTKYLNWRMSLSPKEHSYYLNLEKGFIGEQRVDEWLKNLSEDWLILDDLLLECNGTVFQIDKVLISNQKIYIFEVKNYEGDFYIEGDSWYTLSGTEINNPLLQLKRSETLFRKLLQELAYHYQIESYIIFINPHFQLYQAPLDLPIIFPTQLDRFLNKLVTISPKIKDNHIKLAKHLVSLHIHTSPYKRTIDYNFDDLKKGITCVQCHSFIAEFHKNELICDSCGYKEKVTSAVLRSIEEYLFLFPERKLTANAMYEWCEIIPKKTIYKVLSKNFKIFGHGRYSYYLRRDSNHSLDKW</sequence>
<dbReference type="InterPro" id="IPR011528">
    <property type="entry name" value="NERD"/>
</dbReference>
<reference evidence="2 3" key="1">
    <citation type="submission" date="2020-11" db="EMBL/GenBank/DDBJ databases">
        <title>Taxonomic evaluation of the Bacillus sporothermodurans group of bacteria based on whole genome sequences.</title>
        <authorList>
            <person name="Fiedler G."/>
            <person name="Herbstmann A.-D."/>
            <person name="Doll E."/>
            <person name="Wenning M."/>
            <person name="Brinks E."/>
            <person name="Kabisch J."/>
            <person name="Breitenwieser F."/>
            <person name="Lappann M."/>
            <person name="Boehnlein C."/>
            <person name="Franz C."/>
        </authorList>
    </citation>
    <scope>NUCLEOTIDE SEQUENCE [LARGE SCALE GENOMIC DNA]</scope>
    <source>
        <strain evidence="2 3">JCM 19841</strain>
    </source>
</reference>
<dbReference type="PROSITE" id="PS50965">
    <property type="entry name" value="NERD"/>
    <property type="match status" value="1"/>
</dbReference>
<dbReference type="RefSeq" id="WP_202778329.1">
    <property type="nucleotide sequence ID" value="NZ_CP065425.1"/>
</dbReference>
<dbReference type="Proteomes" id="UP000595691">
    <property type="component" value="Chromosome"/>
</dbReference>
<proteinExistence type="predicted"/>
<protein>
    <submittedName>
        <fullName evidence="2">NERD domain-containing protein</fullName>
    </submittedName>
</protein>
<keyword evidence="3" id="KW-1185">Reference proteome</keyword>
<name>A0ABX7E274_9BACI</name>
<evidence type="ECO:0000313" key="2">
    <source>
        <dbReference type="EMBL" id="QQZ09314.1"/>
    </source>
</evidence>
<evidence type="ECO:0000259" key="1">
    <source>
        <dbReference type="PROSITE" id="PS50965"/>
    </source>
</evidence>
<evidence type="ECO:0000313" key="3">
    <source>
        <dbReference type="Proteomes" id="UP000595691"/>
    </source>
</evidence>
<organism evidence="2 3">
    <name type="scientific">Heyndrickxia vini</name>
    <dbReference type="NCBI Taxonomy" id="1476025"/>
    <lineage>
        <taxon>Bacteria</taxon>
        <taxon>Bacillati</taxon>
        <taxon>Bacillota</taxon>
        <taxon>Bacilli</taxon>
        <taxon>Bacillales</taxon>
        <taxon>Bacillaceae</taxon>
        <taxon>Heyndrickxia</taxon>
    </lineage>
</organism>
<dbReference type="Pfam" id="PF08378">
    <property type="entry name" value="NERD"/>
    <property type="match status" value="1"/>
</dbReference>
<feature type="domain" description="NERD" evidence="1">
    <location>
        <begin position="37"/>
        <end position="147"/>
    </location>
</feature>
<accession>A0ABX7E274</accession>